<gene>
    <name evidence="2" type="ORF">SAMN05444410_108152</name>
</gene>
<dbReference type="RefSeq" id="WP_307777215.1">
    <property type="nucleotide sequence ID" value="NZ_FNNO01000008.1"/>
</dbReference>
<dbReference type="Pfam" id="PF18911">
    <property type="entry name" value="PKD_4"/>
    <property type="match status" value="1"/>
</dbReference>
<dbReference type="InterPro" id="IPR035986">
    <property type="entry name" value="PKD_dom_sf"/>
</dbReference>
<reference evidence="2 3" key="1">
    <citation type="submission" date="2016-10" db="EMBL/GenBank/DDBJ databases">
        <authorList>
            <person name="Varghese N."/>
            <person name="Submissions S."/>
        </authorList>
    </citation>
    <scope>NUCLEOTIDE SEQUENCE [LARGE SCALE GENOMIC DNA]</scope>
    <source>
        <strain evidence="2 3">DSM 25353</strain>
    </source>
</reference>
<dbReference type="Gene3D" id="2.60.40.10">
    <property type="entry name" value="Immunoglobulins"/>
    <property type="match status" value="1"/>
</dbReference>
<dbReference type="SUPFAM" id="SSF49299">
    <property type="entry name" value="PKD domain"/>
    <property type="match status" value="1"/>
</dbReference>
<dbReference type="Proteomes" id="UP000198711">
    <property type="component" value="Unassembled WGS sequence"/>
</dbReference>
<organism evidence="2 3">
    <name type="scientific">Hydrobacter penzbergensis</name>
    <dbReference type="NCBI Taxonomy" id="1235997"/>
    <lineage>
        <taxon>Bacteria</taxon>
        <taxon>Pseudomonadati</taxon>
        <taxon>Bacteroidota</taxon>
        <taxon>Chitinophagia</taxon>
        <taxon>Chitinophagales</taxon>
        <taxon>Chitinophagaceae</taxon>
        <taxon>Hydrobacter</taxon>
    </lineage>
</organism>
<dbReference type="CDD" id="cd00146">
    <property type="entry name" value="PKD"/>
    <property type="match status" value="1"/>
</dbReference>
<accession>A0A8X8IG13</accession>
<dbReference type="PROSITE" id="PS50093">
    <property type="entry name" value="PKD"/>
    <property type="match status" value="1"/>
</dbReference>
<dbReference type="InterPro" id="IPR000601">
    <property type="entry name" value="PKD_dom"/>
</dbReference>
<dbReference type="SMART" id="SM00089">
    <property type="entry name" value="PKD"/>
    <property type="match status" value="1"/>
</dbReference>
<comment type="caution">
    <text evidence="2">The sequence shown here is derived from an EMBL/GenBank/DDBJ whole genome shotgun (WGS) entry which is preliminary data.</text>
</comment>
<dbReference type="InterPro" id="IPR013783">
    <property type="entry name" value="Ig-like_fold"/>
</dbReference>
<dbReference type="AlphaFoldDB" id="A0A8X8IG13"/>
<feature type="domain" description="PKD" evidence="1">
    <location>
        <begin position="51"/>
        <end position="111"/>
    </location>
</feature>
<name>A0A8X8IG13_9BACT</name>
<evidence type="ECO:0000313" key="3">
    <source>
        <dbReference type="Proteomes" id="UP000198711"/>
    </source>
</evidence>
<protein>
    <submittedName>
        <fullName evidence="2">PKD repeat-containing protein</fullName>
    </submittedName>
</protein>
<dbReference type="InterPro" id="IPR022409">
    <property type="entry name" value="PKD/Chitinase_dom"/>
</dbReference>
<keyword evidence="3" id="KW-1185">Reference proteome</keyword>
<sequence>MKHSKYLLYIVLPLYLMMVLPSCKKDAVDPGPDVLFSYSVNAYTVKFTNKTNGAVSYKWDFGDGVTSTDANPTHAYAGKGKYVPTLYATSGNGKTNDASTVLRISKSSSINLHDNSFSDWDTVTHNIRISAPGAGGGIFRKVKMDYDAENIYFYIEMASSKANNDILDVYIDADNNPATGLTTWVAKGAGIDVLLEGQPLNNWFDMFYHTGPQNSFTFDYQTITDFYEIGTVQDSGGILKFEGRLIRSKIKNLTGKGLKLAMTATKYDWSATLGIFPDPGTPAFFLNMED</sequence>
<dbReference type="EMBL" id="FNNO01000008">
    <property type="protein sequence ID" value="SDX05372.1"/>
    <property type="molecule type" value="Genomic_DNA"/>
</dbReference>
<proteinExistence type="predicted"/>
<evidence type="ECO:0000313" key="2">
    <source>
        <dbReference type="EMBL" id="SDX05372.1"/>
    </source>
</evidence>
<evidence type="ECO:0000259" key="1">
    <source>
        <dbReference type="PROSITE" id="PS50093"/>
    </source>
</evidence>